<evidence type="ECO:0000313" key="10">
    <source>
        <dbReference type="EMBL" id="KAK3023967.1"/>
    </source>
</evidence>
<dbReference type="InterPro" id="IPR001611">
    <property type="entry name" value="Leu-rich_rpt"/>
</dbReference>
<dbReference type="InterPro" id="IPR032675">
    <property type="entry name" value="LRR_dom_sf"/>
</dbReference>
<evidence type="ECO:0000256" key="5">
    <source>
        <dbReference type="ARBA" id="ARBA00022737"/>
    </source>
</evidence>
<dbReference type="AlphaFoldDB" id="A0AA88WAI2"/>
<dbReference type="Proteomes" id="UP001188597">
    <property type="component" value="Unassembled WGS sequence"/>
</dbReference>
<dbReference type="Pfam" id="PF00560">
    <property type="entry name" value="LRR_1"/>
    <property type="match status" value="2"/>
</dbReference>
<dbReference type="SUPFAM" id="SSF52058">
    <property type="entry name" value="L domain-like"/>
    <property type="match status" value="1"/>
</dbReference>
<keyword evidence="5" id="KW-0677">Repeat</keyword>
<proteinExistence type="predicted"/>
<dbReference type="Gene3D" id="3.80.10.10">
    <property type="entry name" value="Ribonuclease Inhibitor"/>
    <property type="match status" value="3"/>
</dbReference>
<protein>
    <submittedName>
        <fullName evidence="10">Uncharacterized protein</fullName>
    </submittedName>
</protein>
<evidence type="ECO:0000313" key="11">
    <source>
        <dbReference type="Proteomes" id="UP001188597"/>
    </source>
</evidence>
<gene>
    <name evidence="10" type="ORF">RJ639_042857</name>
</gene>
<reference evidence="10" key="1">
    <citation type="submission" date="2022-12" db="EMBL/GenBank/DDBJ databases">
        <title>Draft genome assemblies for two species of Escallonia (Escalloniales).</title>
        <authorList>
            <person name="Chanderbali A."/>
            <person name="Dervinis C."/>
            <person name="Anghel I."/>
            <person name="Soltis D."/>
            <person name="Soltis P."/>
            <person name="Zapata F."/>
        </authorList>
    </citation>
    <scope>NUCLEOTIDE SEQUENCE</scope>
    <source>
        <strain evidence="10">UCBG64.0493</strain>
        <tissue evidence="10">Leaf</tissue>
    </source>
</reference>
<keyword evidence="3" id="KW-0812">Transmembrane</keyword>
<keyword evidence="11" id="KW-1185">Reference proteome</keyword>
<evidence type="ECO:0000256" key="2">
    <source>
        <dbReference type="ARBA" id="ARBA00022614"/>
    </source>
</evidence>
<dbReference type="PANTHER" id="PTHR47986">
    <property type="entry name" value="OSJNBA0070M12.3 PROTEIN"/>
    <property type="match status" value="1"/>
</dbReference>
<keyword evidence="2" id="KW-0433">Leucine-rich repeat</keyword>
<name>A0AA88WAI2_9ASTE</name>
<evidence type="ECO:0000256" key="3">
    <source>
        <dbReference type="ARBA" id="ARBA00022692"/>
    </source>
</evidence>
<evidence type="ECO:0000256" key="8">
    <source>
        <dbReference type="ARBA" id="ARBA00023170"/>
    </source>
</evidence>
<organism evidence="10 11">
    <name type="scientific">Escallonia herrerae</name>
    <dbReference type="NCBI Taxonomy" id="1293975"/>
    <lineage>
        <taxon>Eukaryota</taxon>
        <taxon>Viridiplantae</taxon>
        <taxon>Streptophyta</taxon>
        <taxon>Embryophyta</taxon>
        <taxon>Tracheophyta</taxon>
        <taxon>Spermatophyta</taxon>
        <taxon>Magnoliopsida</taxon>
        <taxon>eudicotyledons</taxon>
        <taxon>Gunneridae</taxon>
        <taxon>Pentapetalae</taxon>
        <taxon>asterids</taxon>
        <taxon>campanulids</taxon>
        <taxon>Escalloniales</taxon>
        <taxon>Escalloniaceae</taxon>
        <taxon>Escallonia</taxon>
    </lineage>
</organism>
<dbReference type="FunFam" id="3.80.10.10:FF:000129">
    <property type="entry name" value="Leucine-rich repeat receptor-like kinase"/>
    <property type="match status" value="1"/>
</dbReference>
<dbReference type="GO" id="GO:0016020">
    <property type="term" value="C:membrane"/>
    <property type="evidence" value="ECO:0007669"/>
    <property type="project" value="UniProtKB-SubCell"/>
</dbReference>
<dbReference type="InterPro" id="IPR052422">
    <property type="entry name" value="Auxin_Ser/Thr_Kinase"/>
</dbReference>
<keyword evidence="7" id="KW-0472">Membrane</keyword>
<keyword evidence="4" id="KW-0732">Signal</keyword>
<sequence length="233" mass="25245">MSSLHSFEIDNNPFVGWEIPKSLTNASTLQNFSANSENISGHIPDFLGPNEFNGQKGDGTLGGGIDVIQNMTYLKDVWLHSNGFSGPLPDFSGLNGLESLSLRHNAFTGVVPMSLVNRGSLKVVNLSNNLLQGPTPEFNSSVLVDMVKETNSFCLPNPGERDPRINGRPFICNNGNITIVNFQKMGLKGTISPELSALKSLQRLVLAENNLTGTIPEDFMTLPTLTELDVSNN</sequence>
<dbReference type="Pfam" id="PF13855">
    <property type="entry name" value="LRR_8"/>
    <property type="match status" value="1"/>
</dbReference>
<keyword evidence="6" id="KW-1133">Transmembrane helix</keyword>
<accession>A0AA88WAI2</accession>
<evidence type="ECO:0000256" key="1">
    <source>
        <dbReference type="ARBA" id="ARBA00004167"/>
    </source>
</evidence>
<evidence type="ECO:0000256" key="4">
    <source>
        <dbReference type="ARBA" id="ARBA00022729"/>
    </source>
</evidence>
<evidence type="ECO:0000256" key="6">
    <source>
        <dbReference type="ARBA" id="ARBA00022989"/>
    </source>
</evidence>
<evidence type="ECO:0000256" key="9">
    <source>
        <dbReference type="ARBA" id="ARBA00023180"/>
    </source>
</evidence>
<keyword evidence="8" id="KW-0675">Receptor</keyword>
<keyword evidence="9" id="KW-0325">Glycoprotein</keyword>
<evidence type="ECO:0000256" key="7">
    <source>
        <dbReference type="ARBA" id="ARBA00023136"/>
    </source>
</evidence>
<comment type="caution">
    <text evidence="10">The sequence shown here is derived from an EMBL/GenBank/DDBJ whole genome shotgun (WGS) entry which is preliminary data.</text>
</comment>
<dbReference type="EMBL" id="JAVXUP010000625">
    <property type="protein sequence ID" value="KAK3023967.1"/>
    <property type="molecule type" value="Genomic_DNA"/>
</dbReference>
<dbReference type="PANTHER" id="PTHR47986:SF29">
    <property type="entry name" value="RECEPTOR PROTEIN KINASE TMK1"/>
    <property type="match status" value="1"/>
</dbReference>
<comment type="subcellular location">
    <subcellularLocation>
        <location evidence="1">Membrane</location>
        <topology evidence="1">Single-pass membrane protein</topology>
    </subcellularLocation>
</comment>